<reference evidence="3" key="1">
    <citation type="journal article" date="2015" name="Proc. Natl. Acad. Sci. U.S.A.">
        <title>Genome sequence of the Asian Tiger mosquito, Aedes albopictus, reveals insights into its biology, genetics, and evolution.</title>
        <authorList>
            <person name="Chen X.G."/>
            <person name="Jiang X."/>
            <person name="Gu J."/>
            <person name="Xu M."/>
            <person name="Wu Y."/>
            <person name="Deng Y."/>
            <person name="Zhang C."/>
            <person name="Bonizzoni M."/>
            <person name="Dermauw W."/>
            <person name="Vontas J."/>
            <person name="Armbruster P."/>
            <person name="Huang X."/>
            <person name="Yang Y."/>
            <person name="Zhang H."/>
            <person name="He W."/>
            <person name="Peng H."/>
            <person name="Liu Y."/>
            <person name="Wu K."/>
            <person name="Chen J."/>
            <person name="Lirakis M."/>
            <person name="Topalis P."/>
            <person name="Van Leeuwen T."/>
            <person name="Hall A.B."/>
            <person name="Jiang X."/>
            <person name="Thorpe C."/>
            <person name="Mueller R.L."/>
            <person name="Sun C."/>
            <person name="Waterhouse R.M."/>
            <person name="Yan G."/>
            <person name="Tu Z.J."/>
            <person name="Fang X."/>
            <person name="James A.A."/>
        </authorList>
    </citation>
    <scope>NUCLEOTIDE SEQUENCE [LARGE SCALE GENOMIC DNA]</scope>
    <source>
        <strain evidence="3">Foshan</strain>
    </source>
</reference>
<name>A0ABM1YI20_AEDAL</name>
<reference evidence="2" key="2">
    <citation type="submission" date="2025-05" db="UniProtKB">
        <authorList>
            <consortium name="EnsemblMetazoa"/>
        </authorList>
    </citation>
    <scope>IDENTIFICATION</scope>
    <source>
        <strain evidence="2">Foshan</strain>
    </source>
</reference>
<dbReference type="SMART" id="SM00718">
    <property type="entry name" value="DM4_12"/>
    <property type="match status" value="1"/>
</dbReference>
<dbReference type="RefSeq" id="XP_019531252.3">
    <property type="nucleotide sequence ID" value="XM_019675707.3"/>
</dbReference>
<dbReference type="PANTHER" id="PTHR21398:SF11">
    <property type="entry name" value="HDC15381-RELATED"/>
    <property type="match status" value="1"/>
</dbReference>
<evidence type="ECO:0000313" key="3">
    <source>
        <dbReference type="Proteomes" id="UP000069940"/>
    </source>
</evidence>
<evidence type="ECO:0000313" key="2">
    <source>
        <dbReference type="EnsemblMetazoa" id="AALFPA23_009347.P12842"/>
    </source>
</evidence>
<dbReference type="Pfam" id="PF07841">
    <property type="entry name" value="DM4_12"/>
    <property type="match status" value="1"/>
</dbReference>
<dbReference type="EnsemblMetazoa" id="AALFPA23_009347.R12842">
    <property type="protein sequence ID" value="AALFPA23_009347.P12842"/>
    <property type="gene ID" value="AALFPA23_009347"/>
</dbReference>
<sequence>MCNLAKCLLVLVVLQTCYAGNDTDLLSPASGTTHERAKRWLIFKPNGAVVKIVFGAAYPVRWAHRLLRSLNLGLNVQANYAIPSTIVWPVPTSVFKNRLNNDLVNNSQAQLYRLLEKLLDSVSTSGRECVLRTICEVAETPLSHNGLFGEVLDVIFTPYKSDHLDEVYSEARGHGLSESNCNELYKGCPVGSGLLEKLTVLHLFK</sequence>
<feature type="chain" id="PRO_5045312481" evidence="1">
    <location>
        <begin position="20"/>
        <end position="205"/>
    </location>
</feature>
<evidence type="ECO:0000256" key="1">
    <source>
        <dbReference type="SAM" id="SignalP"/>
    </source>
</evidence>
<dbReference type="GeneID" id="109402674"/>
<proteinExistence type="predicted"/>
<accession>A0ABM1YI20</accession>
<keyword evidence="3" id="KW-1185">Reference proteome</keyword>
<protein>
    <submittedName>
        <fullName evidence="2">Uncharacterized protein</fullName>
    </submittedName>
</protein>
<organism evidence="2 3">
    <name type="scientific">Aedes albopictus</name>
    <name type="common">Asian tiger mosquito</name>
    <name type="synonym">Stegomyia albopicta</name>
    <dbReference type="NCBI Taxonomy" id="7160"/>
    <lineage>
        <taxon>Eukaryota</taxon>
        <taxon>Metazoa</taxon>
        <taxon>Ecdysozoa</taxon>
        <taxon>Arthropoda</taxon>
        <taxon>Hexapoda</taxon>
        <taxon>Insecta</taxon>
        <taxon>Pterygota</taxon>
        <taxon>Neoptera</taxon>
        <taxon>Endopterygota</taxon>
        <taxon>Diptera</taxon>
        <taxon>Nematocera</taxon>
        <taxon>Culicoidea</taxon>
        <taxon>Culicidae</taxon>
        <taxon>Culicinae</taxon>
        <taxon>Aedini</taxon>
        <taxon>Aedes</taxon>
        <taxon>Stegomyia</taxon>
    </lineage>
</organism>
<dbReference type="PANTHER" id="PTHR21398">
    <property type="entry name" value="AGAP007094-PA"/>
    <property type="match status" value="1"/>
</dbReference>
<dbReference type="InterPro" id="IPR006631">
    <property type="entry name" value="DM4_12"/>
</dbReference>
<feature type="signal peptide" evidence="1">
    <location>
        <begin position="1"/>
        <end position="19"/>
    </location>
</feature>
<keyword evidence="1" id="KW-0732">Signal</keyword>
<dbReference type="Proteomes" id="UP000069940">
    <property type="component" value="Unassembled WGS sequence"/>
</dbReference>